<dbReference type="EMBL" id="JBHTBR010000005">
    <property type="protein sequence ID" value="MFC7292809.1"/>
    <property type="molecule type" value="Genomic_DNA"/>
</dbReference>
<sequence length="266" mass="30443">MQIDASVNYHVKKLLPQAFEFDVDGILGNLVSPELVATDIKVTNLRKSDCQPTFNRDGIEFIYNPSRVKRFECDDGWQTIYDQELSDLLKAKIGAQEVIVFDHTVRVDDPTAPRRPARNVHSDYNRAGAEQRLIDLVGEERAQTFKKSGYGFVNVWRPVENIIRSSPLGFIRPVSMNSEDWIDIELIYPDRHGQILGVTVNPHHEWFYQSEMNPDEVIIFNIFDNRGGPSLAHSALDLPNDHHVTVPRKSIESRTLVRYSEVMKGI</sequence>
<dbReference type="PANTHER" id="PTHR34598:SF3">
    <property type="entry name" value="OXIDOREDUCTASE AN1597"/>
    <property type="match status" value="1"/>
</dbReference>
<organism evidence="1 2">
    <name type="scientific">Hirschia litorea</name>
    <dbReference type="NCBI Taxonomy" id="1199156"/>
    <lineage>
        <taxon>Bacteria</taxon>
        <taxon>Pseudomonadati</taxon>
        <taxon>Pseudomonadota</taxon>
        <taxon>Alphaproteobacteria</taxon>
        <taxon>Hyphomonadales</taxon>
        <taxon>Hyphomonadaceae</taxon>
        <taxon>Hirschia</taxon>
    </lineage>
</organism>
<proteinExistence type="predicted"/>
<dbReference type="Proteomes" id="UP001596492">
    <property type="component" value="Unassembled WGS sequence"/>
</dbReference>
<dbReference type="NCBIfam" id="NF041278">
    <property type="entry name" value="CmcJ_NvfI_EfuI"/>
    <property type="match status" value="1"/>
</dbReference>
<dbReference type="InterPro" id="IPR044053">
    <property type="entry name" value="AsaB-like"/>
</dbReference>
<dbReference type="RefSeq" id="WP_382168545.1">
    <property type="nucleotide sequence ID" value="NZ_JBHTBR010000005.1"/>
</dbReference>
<evidence type="ECO:0000313" key="1">
    <source>
        <dbReference type="EMBL" id="MFC7292809.1"/>
    </source>
</evidence>
<reference evidence="2" key="1">
    <citation type="journal article" date="2019" name="Int. J. Syst. Evol. Microbiol.">
        <title>The Global Catalogue of Microorganisms (GCM) 10K type strain sequencing project: providing services to taxonomists for standard genome sequencing and annotation.</title>
        <authorList>
            <consortium name="The Broad Institute Genomics Platform"/>
            <consortium name="The Broad Institute Genome Sequencing Center for Infectious Disease"/>
            <person name="Wu L."/>
            <person name="Ma J."/>
        </authorList>
    </citation>
    <scope>NUCLEOTIDE SEQUENCE [LARGE SCALE GENOMIC DNA]</scope>
    <source>
        <strain evidence="2">CCUG 51308</strain>
    </source>
</reference>
<comment type="caution">
    <text evidence="1">The sequence shown here is derived from an EMBL/GenBank/DDBJ whole genome shotgun (WGS) entry which is preliminary data.</text>
</comment>
<name>A0ABW2IPB8_9PROT</name>
<accession>A0ABW2IPB8</accession>
<dbReference type="PANTHER" id="PTHR34598">
    <property type="entry name" value="BLL6449 PROTEIN"/>
    <property type="match status" value="1"/>
</dbReference>
<keyword evidence="2" id="KW-1185">Reference proteome</keyword>
<gene>
    <name evidence="1" type="ORF">ACFQS8_14345</name>
</gene>
<protein>
    <submittedName>
        <fullName evidence="1">CmcJ/NvfI family oxidoreductase</fullName>
    </submittedName>
</protein>
<evidence type="ECO:0000313" key="2">
    <source>
        <dbReference type="Proteomes" id="UP001596492"/>
    </source>
</evidence>